<evidence type="ECO:0000256" key="1">
    <source>
        <dbReference type="SAM" id="Phobius"/>
    </source>
</evidence>
<dbReference type="PANTHER" id="PTHR31860:SF9">
    <property type="entry name" value="HEAT-INDUCIBLE TRANSCRIPTION REPRESSOR (DUF639)"/>
    <property type="match status" value="1"/>
</dbReference>
<keyword evidence="1" id="KW-0812">Transmembrane</keyword>
<keyword evidence="1" id="KW-0472">Membrane</keyword>
<sequence>MLTSTGGRLQFSVYDKYLYGLERAIKKMRTQSESSLLSGVRSKREKILEIDGTVTTQPVLEHVGISTWPGIVCIFSIVTVFACVLTTHFCHSTIQVA</sequence>
<dbReference type="OrthoDB" id="1658856at2759"/>
<proteinExistence type="predicted"/>
<dbReference type="EMBL" id="JAEFBJ010000008">
    <property type="protein sequence ID" value="KAG7582489.1"/>
    <property type="molecule type" value="Genomic_DNA"/>
</dbReference>
<evidence type="ECO:0000313" key="2">
    <source>
        <dbReference type="EMBL" id="KAG7582489.1"/>
    </source>
</evidence>
<accession>A0A8T2B944</accession>
<protein>
    <submittedName>
        <fullName evidence="2">Uncharacterized protein</fullName>
    </submittedName>
</protein>
<dbReference type="PANTHER" id="PTHR31860">
    <property type="entry name" value="HEAT-INDUCIBLE TRANSCRIPTION REPRESSOR (DUF639)-RELATED"/>
    <property type="match status" value="1"/>
</dbReference>
<feature type="transmembrane region" description="Helical" evidence="1">
    <location>
        <begin position="68"/>
        <end position="90"/>
    </location>
</feature>
<reference evidence="2 3" key="1">
    <citation type="submission" date="2020-12" db="EMBL/GenBank/DDBJ databases">
        <title>Concerted genomic and epigenomic changes stabilize Arabidopsis allopolyploids.</title>
        <authorList>
            <person name="Chen Z."/>
        </authorList>
    </citation>
    <scope>NUCLEOTIDE SEQUENCE [LARGE SCALE GENOMIC DNA]</scope>
    <source>
        <strain evidence="2">As9502</strain>
        <tissue evidence="2">Leaf</tissue>
    </source>
</reference>
<organism evidence="2 3">
    <name type="scientific">Arabidopsis suecica</name>
    <name type="common">Swedish thale-cress</name>
    <name type="synonym">Cardaminopsis suecica</name>
    <dbReference type="NCBI Taxonomy" id="45249"/>
    <lineage>
        <taxon>Eukaryota</taxon>
        <taxon>Viridiplantae</taxon>
        <taxon>Streptophyta</taxon>
        <taxon>Embryophyta</taxon>
        <taxon>Tracheophyta</taxon>
        <taxon>Spermatophyta</taxon>
        <taxon>Magnoliopsida</taxon>
        <taxon>eudicotyledons</taxon>
        <taxon>Gunneridae</taxon>
        <taxon>Pentapetalae</taxon>
        <taxon>rosids</taxon>
        <taxon>malvids</taxon>
        <taxon>Brassicales</taxon>
        <taxon>Brassicaceae</taxon>
        <taxon>Camelineae</taxon>
        <taxon>Arabidopsis</taxon>
    </lineage>
</organism>
<name>A0A8T2B944_ARASU</name>
<evidence type="ECO:0000313" key="3">
    <source>
        <dbReference type="Proteomes" id="UP000694251"/>
    </source>
</evidence>
<keyword evidence="1" id="KW-1133">Transmembrane helix</keyword>
<dbReference type="Proteomes" id="UP000694251">
    <property type="component" value="Chromosome 8"/>
</dbReference>
<dbReference type="AlphaFoldDB" id="A0A8T2B944"/>
<gene>
    <name evidence="2" type="ORF">ISN44_As08g020840</name>
</gene>
<comment type="caution">
    <text evidence="2">The sequence shown here is derived from an EMBL/GenBank/DDBJ whole genome shotgun (WGS) entry which is preliminary data.</text>
</comment>
<keyword evidence="3" id="KW-1185">Reference proteome</keyword>